<dbReference type="Proteomes" id="UP000184782">
    <property type="component" value="Unassembled WGS sequence"/>
</dbReference>
<dbReference type="EMBL" id="FSRQ01000002">
    <property type="protein sequence ID" value="SIO16548.1"/>
    <property type="molecule type" value="Genomic_DNA"/>
</dbReference>
<gene>
    <name evidence="1" type="ORF">SAMN05421769_2332</name>
</gene>
<keyword evidence="2" id="KW-1185">Reference proteome</keyword>
<evidence type="ECO:0000313" key="2">
    <source>
        <dbReference type="Proteomes" id="UP000184782"/>
    </source>
</evidence>
<organism evidence="1 2">
    <name type="scientific">Chryseobacterium scophthalmum</name>
    <dbReference type="NCBI Taxonomy" id="59733"/>
    <lineage>
        <taxon>Bacteria</taxon>
        <taxon>Pseudomonadati</taxon>
        <taxon>Bacteroidota</taxon>
        <taxon>Flavobacteriia</taxon>
        <taxon>Flavobacteriales</taxon>
        <taxon>Weeksellaceae</taxon>
        <taxon>Chryseobacterium group</taxon>
        <taxon>Chryseobacterium</taxon>
    </lineage>
</organism>
<accession>A0A1N6H9N7</accession>
<proteinExistence type="predicted"/>
<name>A0A1N6H9N7_9FLAO</name>
<reference evidence="2" key="1">
    <citation type="submission" date="2016-12" db="EMBL/GenBank/DDBJ databases">
        <authorList>
            <person name="Varghese N."/>
            <person name="Submissions S."/>
        </authorList>
    </citation>
    <scope>NUCLEOTIDE SEQUENCE [LARGE SCALE GENOMIC DNA]</scope>
    <source>
        <strain evidence="2">DSM 16779</strain>
    </source>
</reference>
<protein>
    <submittedName>
        <fullName evidence="1">Uncharacterized protein</fullName>
    </submittedName>
</protein>
<sequence length="41" mass="4954">MNTKKYEKQIQNFKNCHHSDHSWVPAEFLVEEIWGSEDYGQ</sequence>
<evidence type="ECO:0000313" key="1">
    <source>
        <dbReference type="EMBL" id="SIO16548.1"/>
    </source>
</evidence>
<dbReference type="STRING" id="59733.SAMN05421769_2332"/>
<dbReference type="AlphaFoldDB" id="A0A1N6H9N7"/>